<name>A0A3B0ZIJ3_9ZZZZ</name>
<dbReference type="GO" id="GO:0030638">
    <property type="term" value="P:polyketide metabolic process"/>
    <property type="evidence" value="ECO:0007669"/>
    <property type="project" value="InterPro"/>
</dbReference>
<dbReference type="InterPro" id="IPR032710">
    <property type="entry name" value="NTF2-like_dom_sf"/>
</dbReference>
<dbReference type="InterPro" id="IPR009959">
    <property type="entry name" value="Cyclase_SnoaL-like"/>
</dbReference>
<dbReference type="Gene3D" id="3.10.450.50">
    <property type="match status" value="1"/>
</dbReference>
<evidence type="ECO:0008006" key="2">
    <source>
        <dbReference type="Google" id="ProtNLM"/>
    </source>
</evidence>
<proteinExistence type="predicted"/>
<gene>
    <name evidence="1" type="ORF">MNBD_GAMMA18-8</name>
</gene>
<dbReference type="PANTHER" id="PTHR38436">
    <property type="entry name" value="POLYKETIDE CYCLASE SNOAL-LIKE DOMAIN"/>
    <property type="match status" value="1"/>
</dbReference>
<dbReference type="EMBL" id="UOFP01000173">
    <property type="protein sequence ID" value="VAW87192.1"/>
    <property type="molecule type" value="Genomic_DNA"/>
</dbReference>
<reference evidence="1" key="1">
    <citation type="submission" date="2018-06" db="EMBL/GenBank/DDBJ databases">
        <authorList>
            <person name="Zhirakovskaya E."/>
        </authorList>
    </citation>
    <scope>NUCLEOTIDE SEQUENCE</scope>
</reference>
<sequence>MLTKRLKTTCHLLLLLSSAICLPTSQASETDVEEVLRGYMNAWQEHSVEKIGSYFATNVAWYDLPSDSTTQGKSEVTKAITDAFMGYVPDMYWVKSGDVFVSGNTVIYEWSYGGTFNGRWGDIEIKNKHFSIKGISTTTINEKGKIISQKDYYDMYQFQQQLGLIK</sequence>
<dbReference type="AlphaFoldDB" id="A0A3B0ZIJ3"/>
<organism evidence="1">
    <name type="scientific">hydrothermal vent metagenome</name>
    <dbReference type="NCBI Taxonomy" id="652676"/>
    <lineage>
        <taxon>unclassified sequences</taxon>
        <taxon>metagenomes</taxon>
        <taxon>ecological metagenomes</taxon>
    </lineage>
</organism>
<dbReference type="Pfam" id="PF07366">
    <property type="entry name" value="SnoaL"/>
    <property type="match status" value="1"/>
</dbReference>
<dbReference type="SUPFAM" id="SSF54427">
    <property type="entry name" value="NTF2-like"/>
    <property type="match status" value="1"/>
</dbReference>
<accession>A0A3B0ZIJ3</accession>
<protein>
    <recommendedName>
        <fullName evidence="2">SnoaL-like domain-containing protein</fullName>
    </recommendedName>
</protein>
<dbReference type="PANTHER" id="PTHR38436:SF1">
    <property type="entry name" value="ESTER CYCLASE"/>
    <property type="match status" value="1"/>
</dbReference>
<evidence type="ECO:0000313" key="1">
    <source>
        <dbReference type="EMBL" id="VAW87192.1"/>
    </source>
</evidence>